<comment type="similarity">
    <text evidence="1">Belongs to the membrane fusion protein (MFP) (TC 8.A.1) family.</text>
</comment>
<accession>A0A0B2BYG0</accession>
<dbReference type="InterPro" id="IPR030190">
    <property type="entry name" value="MacA_alpha-hairpin_sf"/>
</dbReference>
<evidence type="ECO:0000313" key="8">
    <source>
        <dbReference type="EMBL" id="KHL26633.1"/>
    </source>
</evidence>
<evidence type="ECO:0000256" key="1">
    <source>
        <dbReference type="ARBA" id="ARBA00009477"/>
    </source>
</evidence>
<evidence type="ECO:0000259" key="4">
    <source>
        <dbReference type="Pfam" id="PF25893"/>
    </source>
</evidence>
<dbReference type="SUPFAM" id="SSF111369">
    <property type="entry name" value="HlyD-like secretion proteins"/>
    <property type="match status" value="1"/>
</dbReference>
<dbReference type="InterPro" id="IPR058792">
    <property type="entry name" value="Beta-barrel_RND_2"/>
</dbReference>
<dbReference type="Gene3D" id="2.40.420.20">
    <property type="match status" value="1"/>
</dbReference>
<dbReference type="GO" id="GO:0030288">
    <property type="term" value="C:outer membrane-bounded periplasmic space"/>
    <property type="evidence" value="ECO:0007669"/>
    <property type="project" value="TreeGrafter"/>
</dbReference>
<dbReference type="GO" id="GO:1990961">
    <property type="term" value="P:xenobiotic detoxification by transmembrane export across the plasma membrane"/>
    <property type="evidence" value="ECO:0007669"/>
    <property type="project" value="InterPro"/>
</dbReference>
<feature type="domain" description="CusB-like beta-barrel" evidence="5">
    <location>
        <begin position="231"/>
        <end position="302"/>
    </location>
</feature>
<dbReference type="GO" id="GO:0015679">
    <property type="term" value="P:plasma membrane copper ion transport"/>
    <property type="evidence" value="ECO:0007669"/>
    <property type="project" value="TreeGrafter"/>
</dbReference>
<dbReference type="GO" id="GO:0019898">
    <property type="term" value="C:extrinsic component of membrane"/>
    <property type="evidence" value="ECO:0007669"/>
    <property type="project" value="InterPro"/>
</dbReference>
<dbReference type="STRING" id="1572751.PK98_01145"/>
<dbReference type="Pfam" id="PF25893">
    <property type="entry name" value="HH_CzcB"/>
    <property type="match status" value="1"/>
</dbReference>
<comment type="caution">
    <text evidence="8">The sequence shown here is derived from an EMBL/GenBank/DDBJ whole genome shotgun (WGS) entry which is preliminary data.</text>
</comment>
<feature type="domain" description="CzcB-like barrel-sandwich hybrid" evidence="6">
    <location>
        <begin position="88"/>
        <end position="224"/>
    </location>
</feature>
<dbReference type="OrthoDB" id="9774837at2"/>
<evidence type="ECO:0000259" key="7">
    <source>
        <dbReference type="Pfam" id="PF25975"/>
    </source>
</evidence>
<feature type="coiled-coil region" evidence="3">
    <location>
        <begin position="153"/>
        <end position="180"/>
    </location>
</feature>
<dbReference type="Pfam" id="PF25975">
    <property type="entry name" value="CzcB_C"/>
    <property type="match status" value="1"/>
</dbReference>
<dbReference type="InterPro" id="IPR051909">
    <property type="entry name" value="MFP_Cation_Efflux"/>
</dbReference>
<feature type="domain" description="CzcB-like C-terminal circularly permuted SH3-like" evidence="7">
    <location>
        <begin position="311"/>
        <end position="371"/>
    </location>
</feature>
<evidence type="ECO:0000259" key="6">
    <source>
        <dbReference type="Pfam" id="PF25973"/>
    </source>
</evidence>
<keyword evidence="9" id="KW-1185">Reference proteome</keyword>
<dbReference type="PANTHER" id="PTHR30097:SF4">
    <property type="entry name" value="SLR6042 PROTEIN"/>
    <property type="match status" value="1"/>
</dbReference>
<dbReference type="EMBL" id="JTDN01000001">
    <property type="protein sequence ID" value="KHL26633.1"/>
    <property type="molecule type" value="Genomic_DNA"/>
</dbReference>
<dbReference type="NCBIfam" id="TIGR01730">
    <property type="entry name" value="RND_mfp"/>
    <property type="match status" value="1"/>
</dbReference>
<dbReference type="AlphaFoldDB" id="A0A0B2BYG0"/>
<dbReference type="GO" id="GO:0060003">
    <property type="term" value="P:copper ion export"/>
    <property type="evidence" value="ECO:0007669"/>
    <property type="project" value="TreeGrafter"/>
</dbReference>
<dbReference type="Proteomes" id="UP000030988">
    <property type="component" value="Unassembled WGS sequence"/>
</dbReference>
<dbReference type="GO" id="GO:0046914">
    <property type="term" value="F:transition metal ion binding"/>
    <property type="evidence" value="ECO:0007669"/>
    <property type="project" value="TreeGrafter"/>
</dbReference>
<dbReference type="GO" id="GO:1990195">
    <property type="term" value="C:macrolide transmembrane transporter complex"/>
    <property type="evidence" value="ECO:0007669"/>
    <property type="project" value="InterPro"/>
</dbReference>
<dbReference type="Pfam" id="PF25973">
    <property type="entry name" value="BSH_CzcB"/>
    <property type="match status" value="1"/>
</dbReference>
<proteinExistence type="inferred from homology"/>
<dbReference type="InterPro" id="IPR058648">
    <property type="entry name" value="HH_CzcB-like"/>
</dbReference>
<dbReference type="InterPro" id="IPR058647">
    <property type="entry name" value="BSH_CzcB-like"/>
</dbReference>
<dbReference type="GO" id="GO:0022857">
    <property type="term" value="F:transmembrane transporter activity"/>
    <property type="evidence" value="ECO:0007669"/>
    <property type="project" value="InterPro"/>
</dbReference>
<keyword evidence="2" id="KW-0813">Transport</keyword>
<reference evidence="8 9" key="1">
    <citation type="submission" date="2014-11" db="EMBL/GenBank/DDBJ databases">
        <title>Draft genome sequence of Kirrobacter mercurialis.</title>
        <authorList>
            <person name="Coil D.A."/>
            <person name="Eisen J.A."/>
        </authorList>
    </citation>
    <scope>NUCLEOTIDE SEQUENCE [LARGE SCALE GENOMIC DNA]</scope>
    <source>
        <strain evidence="8 9">Coronado</strain>
    </source>
</reference>
<keyword evidence="3" id="KW-0175">Coiled coil</keyword>
<organism evidence="8 9">
    <name type="scientific">Croceibacterium mercuriale</name>
    <dbReference type="NCBI Taxonomy" id="1572751"/>
    <lineage>
        <taxon>Bacteria</taxon>
        <taxon>Pseudomonadati</taxon>
        <taxon>Pseudomonadota</taxon>
        <taxon>Alphaproteobacteria</taxon>
        <taxon>Sphingomonadales</taxon>
        <taxon>Erythrobacteraceae</taxon>
        <taxon>Croceibacterium</taxon>
    </lineage>
</organism>
<gene>
    <name evidence="8" type="ORF">PK98_01145</name>
</gene>
<dbReference type="InterPro" id="IPR006143">
    <property type="entry name" value="RND_pump_MFP"/>
</dbReference>
<sequence length="383" mass="39237">MTRRGLALAGAALVLVLILWLALRPTTPEEQPAEAEHAEESEAPEGFVAITPQQLSSSQIAVQDVQQGSAVELVFPATVGARPTGAARLDARASGVVRSLSKTLGDPVSRGETVARIESGEAAGLAAQLSAARARVTELTAAYGREQRLFSENVTARQDLEAARATLAVAQSELQRAQAAVSAAGVSGDGRSLAVTSPISGRITAAPVVLGAFVNAGDELYRVVNPSALQVEVAIPAADLARIAAGDEATLALPDGREISGRVRSLTPAVDIENRAATAVISLAGQVAGLQPGAFLEARIRPSGEVDGDLVSIPEDAIQTVEGRDVVFRQVPGGFQTQAVTVGTRSAGKATIIAGLKPGTVIATANAFLLKAELGKEGAEDDD</sequence>
<evidence type="ECO:0000313" key="9">
    <source>
        <dbReference type="Proteomes" id="UP000030988"/>
    </source>
</evidence>
<dbReference type="Gene3D" id="2.40.30.170">
    <property type="match status" value="1"/>
</dbReference>
<dbReference type="InterPro" id="IPR058649">
    <property type="entry name" value="CzcB_C"/>
</dbReference>
<feature type="domain" description="CzcB-like alpha-helical hairpin" evidence="4">
    <location>
        <begin position="125"/>
        <end position="183"/>
    </location>
</feature>
<evidence type="ECO:0000256" key="2">
    <source>
        <dbReference type="ARBA" id="ARBA00022448"/>
    </source>
</evidence>
<dbReference type="Pfam" id="PF25954">
    <property type="entry name" value="Beta-barrel_RND_2"/>
    <property type="match status" value="1"/>
</dbReference>
<evidence type="ECO:0000256" key="3">
    <source>
        <dbReference type="SAM" id="Coils"/>
    </source>
</evidence>
<dbReference type="PANTHER" id="PTHR30097">
    <property type="entry name" value="CATION EFFLUX SYSTEM PROTEIN CUSB"/>
    <property type="match status" value="1"/>
</dbReference>
<protein>
    <submittedName>
        <fullName evidence="8">Metal transporter</fullName>
    </submittedName>
</protein>
<name>A0A0B2BYG0_9SPHN</name>
<evidence type="ECO:0000259" key="5">
    <source>
        <dbReference type="Pfam" id="PF25954"/>
    </source>
</evidence>
<dbReference type="Gene3D" id="6.10.140.1990">
    <property type="match status" value="1"/>
</dbReference>